<dbReference type="AlphaFoldDB" id="A0A2D3WH69"/>
<dbReference type="EMBL" id="DLUI01000111">
    <property type="protein sequence ID" value="DAB38077.1"/>
    <property type="molecule type" value="Genomic_DNA"/>
</dbReference>
<organism evidence="1 2">
    <name type="scientific">Sulfuricurvum kujiense</name>
    <dbReference type="NCBI Taxonomy" id="148813"/>
    <lineage>
        <taxon>Bacteria</taxon>
        <taxon>Pseudomonadati</taxon>
        <taxon>Campylobacterota</taxon>
        <taxon>Epsilonproteobacteria</taxon>
        <taxon>Campylobacterales</taxon>
        <taxon>Sulfurimonadaceae</taxon>
        <taxon>Sulfuricurvum</taxon>
    </lineage>
</organism>
<accession>A0A2D3WH69</accession>
<evidence type="ECO:0000313" key="1">
    <source>
        <dbReference type="EMBL" id="DAB38077.1"/>
    </source>
</evidence>
<reference evidence="1 2" key="1">
    <citation type="journal article" date="2017" name="Front. Microbiol.">
        <title>Comparative Genomic Analysis of the Class Epsilonproteobacteria and Proposed Reclassification to Epsilonbacteraeota (phyl. nov.).</title>
        <authorList>
            <person name="Waite D.W."/>
            <person name="Vanwonterghem I."/>
            <person name="Rinke C."/>
            <person name="Parks D.H."/>
            <person name="Zhang Y."/>
            <person name="Takai K."/>
            <person name="Sievert S.M."/>
            <person name="Simon J."/>
            <person name="Campbell B.J."/>
            <person name="Hanson T.E."/>
            <person name="Woyke T."/>
            <person name="Klotz M.G."/>
            <person name="Hugenholtz P."/>
        </authorList>
    </citation>
    <scope>NUCLEOTIDE SEQUENCE [LARGE SCALE GENOMIC DNA]</scope>
    <source>
        <strain evidence="1">UBA12443</strain>
    </source>
</reference>
<dbReference type="RefSeq" id="WP_294896733.1">
    <property type="nucleotide sequence ID" value="NZ_DLUI01000111.1"/>
</dbReference>
<gene>
    <name evidence="1" type="ORF">CFH83_07765</name>
</gene>
<sequence length="263" mass="30795">MSKSYQENASKALERYLADVAPYATQKVEEEQPQAAEVTVLAIRAFNGIVAMCQEELSDADEDHLQYVLSVMCHIDVNASGEVLCGQINGFISHYIEYYRPLSEGDDPYLAVSEENFIKLIRLKNYGEKLRYYLKNFILQHKKRKWYQFSISASKYRWAEDQLVDIETALATIKYRIEEDSDKMIQKIVDNFYIIYICLLALVKYSRLKQDLILELSVNAQIDRIFYMIDPSFQAHALKNKYLLYYHVVYELKELHSSILTDM</sequence>
<comment type="caution">
    <text evidence="1">The sequence shown here is derived from an EMBL/GenBank/DDBJ whole genome shotgun (WGS) entry which is preliminary data.</text>
</comment>
<dbReference type="Proteomes" id="UP000228859">
    <property type="component" value="Unassembled WGS sequence"/>
</dbReference>
<name>A0A2D3WH69_9BACT</name>
<evidence type="ECO:0000313" key="2">
    <source>
        <dbReference type="Proteomes" id="UP000228859"/>
    </source>
</evidence>
<protein>
    <submittedName>
        <fullName evidence="1">Uncharacterized protein</fullName>
    </submittedName>
</protein>
<proteinExistence type="predicted"/>